<evidence type="ECO:0000256" key="3">
    <source>
        <dbReference type="ARBA" id="ARBA00022741"/>
    </source>
</evidence>
<evidence type="ECO:0000313" key="11">
    <source>
        <dbReference type="Proteomes" id="UP000314251"/>
    </source>
</evidence>
<dbReference type="InterPro" id="IPR039421">
    <property type="entry name" value="Type_1_exporter"/>
</dbReference>
<evidence type="ECO:0000256" key="6">
    <source>
        <dbReference type="ARBA" id="ARBA00023136"/>
    </source>
</evidence>
<keyword evidence="3" id="KW-0547">Nucleotide-binding</keyword>
<evidence type="ECO:0000256" key="1">
    <source>
        <dbReference type="ARBA" id="ARBA00004651"/>
    </source>
</evidence>
<sequence length="600" mass="63661">MRESLRAYGWAWRVAGRSGWWRIAIVVLANLLLAVHGSATAVSLGFMVDGVANGDTARIVGGSVSAALLVALMFGAFSVMLPVQTTVTERSIHEVDQRLIRLAGGMGTIEPYENAGFADRLTTVRREPSAIISVVWSSVSSLSFLFGIAVAMTALAYIDPRLLLLPLAGIPVILATRAAGRIRNRAVDEAAITRRASDHLFSVLTDPDYGKEVRVFRSGGFLLGTHRAARREGNTLLSRADVTASVLVFAGWIFFGTAWGLALAMVASSAVSGSIGVGEVATVIAMANVIQNQVTGMSGLTRDLISGTGMVRRFLWLEDHARTARRPVPERGDAAGAGAAGAAGIVFTDVAYRYPDAEADALSGVNVFVPAGASVMVVGENGAGKSTFVRLLLGLCAPTGGSVAFRGLGAGAGAGAEPDSGAEPERGVLATAAFQDAARFELTLRESIGVGAVERASDEEAVRGALADSGARFTVEELDTQLGRRWGGRELSGGQWQQVAVARSFMRRDVGLLVFDEPNAGLDPIIEDRLYRRYMAAREHIVSELGISVLVTHRISPGVSADLVLVFHEGRLAEAGSHEELVERGGRYRELYELQVRAYR</sequence>
<keyword evidence="11" id="KW-1185">Reference proteome</keyword>
<proteinExistence type="predicted"/>
<dbReference type="Proteomes" id="UP000314251">
    <property type="component" value="Unassembled WGS sequence"/>
</dbReference>
<gene>
    <name evidence="10" type="ORF">FH607_023595</name>
</gene>
<dbReference type="GO" id="GO:0016887">
    <property type="term" value="F:ATP hydrolysis activity"/>
    <property type="evidence" value="ECO:0007669"/>
    <property type="project" value="InterPro"/>
</dbReference>
<dbReference type="PANTHER" id="PTHR24221">
    <property type="entry name" value="ATP-BINDING CASSETTE SUB-FAMILY B"/>
    <property type="match status" value="1"/>
</dbReference>
<feature type="transmembrane region" description="Helical" evidence="7">
    <location>
        <begin position="130"/>
        <end position="157"/>
    </location>
</feature>
<accession>A0A5N5ZZ06</accession>
<evidence type="ECO:0000259" key="9">
    <source>
        <dbReference type="PROSITE" id="PS50929"/>
    </source>
</evidence>
<dbReference type="PANTHER" id="PTHR24221:SF646">
    <property type="entry name" value="HAEMOLYSIN SECRETION ATP-BINDING PROTEIN"/>
    <property type="match status" value="1"/>
</dbReference>
<dbReference type="InterPro" id="IPR003439">
    <property type="entry name" value="ABC_transporter-like_ATP-bd"/>
</dbReference>
<feature type="transmembrane region" description="Helical" evidence="7">
    <location>
        <begin position="20"/>
        <end position="47"/>
    </location>
</feature>
<keyword evidence="2 7" id="KW-0812">Transmembrane</keyword>
<dbReference type="OrthoDB" id="9806127at2"/>
<evidence type="ECO:0000256" key="5">
    <source>
        <dbReference type="ARBA" id="ARBA00022989"/>
    </source>
</evidence>
<dbReference type="Gene3D" id="1.20.1560.10">
    <property type="entry name" value="ABC transporter type 1, transmembrane domain"/>
    <property type="match status" value="1"/>
</dbReference>
<evidence type="ECO:0000256" key="7">
    <source>
        <dbReference type="SAM" id="Phobius"/>
    </source>
</evidence>
<dbReference type="GO" id="GO:0034040">
    <property type="term" value="F:ATPase-coupled lipid transmembrane transporter activity"/>
    <property type="evidence" value="ECO:0007669"/>
    <property type="project" value="TreeGrafter"/>
</dbReference>
<dbReference type="GO" id="GO:0005886">
    <property type="term" value="C:plasma membrane"/>
    <property type="evidence" value="ECO:0007669"/>
    <property type="project" value="UniProtKB-SubCell"/>
</dbReference>
<dbReference type="SUPFAM" id="SSF52540">
    <property type="entry name" value="P-loop containing nucleoside triphosphate hydrolases"/>
    <property type="match status" value="1"/>
</dbReference>
<organism evidence="10 11">
    <name type="scientific">Streptomyces mimosae</name>
    <dbReference type="NCBI Taxonomy" id="2586635"/>
    <lineage>
        <taxon>Bacteria</taxon>
        <taxon>Bacillati</taxon>
        <taxon>Actinomycetota</taxon>
        <taxon>Actinomycetes</taxon>
        <taxon>Kitasatosporales</taxon>
        <taxon>Streptomycetaceae</taxon>
        <taxon>Streptomyces</taxon>
    </lineage>
</organism>
<dbReference type="InterPro" id="IPR003593">
    <property type="entry name" value="AAA+_ATPase"/>
</dbReference>
<dbReference type="AlphaFoldDB" id="A0A5N5ZZ06"/>
<dbReference type="GO" id="GO:0005524">
    <property type="term" value="F:ATP binding"/>
    <property type="evidence" value="ECO:0007669"/>
    <property type="project" value="UniProtKB-KW"/>
</dbReference>
<dbReference type="PROSITE" id="PS50929">
    <property type="entry name" value="ABC_TM1F"/>
    <property type="match status" value="1"/>
</dbReference>
<dbReference type="PROSITE" id="PS50893">
    <property type="entry name" value="ABC_TRANSPORTER_2"/>
    <property type="match status" value="1"/>
</dbReference>
<keyword evidence="5 7" id="KW-1133">Transmembrane helix</keyword>
<evidence type="ECO:0000256" key="4">
    <source>
        <dbReference type="ARBA" id="ARBA00022840"/>
    </source>
</evidence>
<reference evidence="10" key="1">
    <citation type="submission" date="2019-10" db="EMBL/GenBank/DDBJ databases">
        <title>Nonomuraea sp. nov., isolated from Phyllanthus amarus.</title>
        <authorList>
            <person name="Klykleung N."/>
            <person name="Tanasupawat S."/>
        </authorList>
    </citation>
    <scope>NUCLEOTIDE SEQUENCE [LARGE SCALE GENOMIC DNA]</scope>
    <source>
        <strain evidence="10">3MP-10</strain>
    </source>
</reference>
<name>A0A5N5ZZ06_9ACTN</name>
<feature type="transmembrane region" description="Helical" evidence="7">
    <location>
        <begin position="59"/>
        <end position="81"/>
    </location>
</feature>
<keyword evidence="6 7" id="KW-0472">Membrane</keyword>
<keyword evidence="4 10" id="KW-0067">ATP-binding</keyword>
<feature type="domain" description="ABC transporter" evidence="8">
    <location>
        <begin position="345"/>
        <end position="594"/>
    </location>
</feature>
<evidence type="ECO:0000259" key="8">
    <source>
        <dbReference type="PROSITE" id="PS50893"/>
    </source>
</evidence>
<protein>
    <submittedName>
        <fullName evidence="10">ATP-binding cassette domain-containing protein</fullName>
    </submittedName>
</protein>
<dbReference type="Pfam" id="PF00005">
    <property type="entry name" value="ABC_tran"/>
    <property type="match status" value="1"/>
</dbReference>
<dbReference type="GO" id="GO:0140359">
    <property type="term" value="F:ABC-type transporter activity"/>
    <property type="evidence" value="ECO:0007669"/>
    <property type="project" value="InterPro"/>
</dbReference>
<feature type="domain" description="ABC transmembrane type-1" evidence="9">
    <location>
        <begin position="24"/>
        <end position="306"/>
    </location>
</feature>
<evidence type="ECO:0000313" key="10">
    <source>
        <dbReference type="EMBL" id="KAB8161717.1"/>
    </source>
</evidence>
<comment type="subcellular location">
    <subcellularLocation>
        <location evidence="1">Cell membrane</location>
        <topology evidence="1">Multi-pass membrane protein</topology>
    </subcellularLocation>
</comment>
<dbReference type="EMBL" id="VDLY02000017">
    <property type="protein sequence ID" value="KAB8161717.1"/>
    <property type="molecule type" value="Genomic_DNA"/>
</dbReference>
<dbReference type="SMART" id="SM00382">
    <property type="entry name" value="AAA"/>
    <property type="match status" value="1"/>
</dbReference>
<dbReference type="InterPro" id="IPR027417">
    <property type="entry name" value="P-loop_NTPase"/>
</dbReference>
<dbReference type="SUPFAM" id="SSF90123">
    <property type="entry name" value="ABC transporter transmembrane region"/>
    <property type="match status" value="1"/>
</dbReference>
<feature type="transmembrane region" description="Helical" evidence="7">
    <location>
        <begin position="163"/>
        <end position="180"/>
    </location>
</feature>
<comment type="caution">
    <text evidence="10">The sequence shown here is derived from an EMBL/GenBank/DDBJ whole genome shotgun (WGS) entry which is preliminary data.</text>
</comment>
<dbReference type="Gene3D" id="3.40.50.300">
    <property type="entry name" value="P-loop containing nucleotide triphosphate hydrolases"/>
    <property type="match status" value="1"/>
</dbReference>
<dbReference type="InterPro" id="IPR011527">
    <property type="entry name" value="ABC1_TM_dom"/>
</dbReference>
<evidence type="ECO:0000256" key="2">
    <source>
        <dbReference type="ARBA" id="ARBA00022692"/>
    </source>
</evidence>
<dbReference type="InterPro" id="IPR036640">
    <property type="entry name" value="ABC1_TM_sf"/>
</dbReference>
<dbReference type="RefSeq" id="WP_139672205.1">
    <property type="nucleotide sequence ID" value="NZ_VDLY02000017.1"/>
</dbReference>